<dbReference type="GO" id="GO:0008422">
    <property type="term" value="F:beta-glucosidase activity"/>
    <property type="evidence" value="ECO:0007669"/>
    <property type="project" value="TreeGrafter"/>
</dbReference>
<keyword evidence="6" id="KW-1185">Reference proteome</keyword>
<reference evidence="5" key="1">
    <citation type="submission" date="2015-04" db="EMBL/GenBank/DDBJ databases">
        <title>Complete genome sequence of Microbacterium chocolatum SIT 101, a bacterium enantioselectively hydrolyzing mesomeric diesters.</title>
        <authorList>
            <person name="Li X."/>
            <person name="Xu Y."/>
        </authorList>
    </citation>
    <scope>NUCLEOTIDE SEQUENCE [LARGE SCALE GENOMIC DNA]</scope>
    <source>
        <strain evidence="5">SIT 101</strain>
    </source>
</reference>
<protein>
    <submittedName>
        <fullName evidence="5">Beta-glucosidase</fullName>
    </submittedName>
</protein>
<dbReference type="Proteomes" id="UP000037737">
    <property type="component" value="Unassembled WGS sequence"/>
</dbReference>
<dbReference type="PRINTS" id="PR00131">
    <property type="entry name" value="GLHYDRLASE1"/>
</dbReference>
<dbReference type="InterPro" id="IPR033132">
    <property type="entry name" value="GH_1_N_CS"/>
</dbReference>
<gene>
    <name evidence="5" type="ORF">XI38_14560</name>
</gene>
<dbReference type="KEGG" id="mcw:A8L33_03395"/>
<comment type="similarity">
    <text evidence="1 4">Belongs to the glycosyl hydrolase 1 family.</text>
</comment>
<evidence type="ECO:0000256" key="3">
    <source>
        <dbReference type="ARBA" id="ARBA00023295"/>
    </source>
</evidence>
<name>A0A0M8MEA8_9MICO</name>
<keyword evidence="3" id="KW-0326">Glycosidase</keyword>
<keyword evidence="2" id="KW-0378">Hydrolase</keyword>
<dbReference type="PANTHER" id="PTHR10353">
    <property type="entry name" value="GLYCOSYL HYDROLASE"/>
    <property type="match status" value="1"/>
</dbReference>
<dbReference type="GO" id="GO:0016052">
    <property type="term" value="P:carbohydrate catabolic process"/>
    <property type="evidence" value="ECO:0007669"/>
    <property type="project" value="TreeGrafter"/>
</dbReference>
<dbReference type="PROSITE" id="PS00653">
    <property type="entry name" value="GLYCOSYL_HYDROL_F1_2"/>
    <property type="match status" value="1"/>
</dbReference>
<dbReference type="InterPro" id="IPR001360">
    <property type="entry name" value="Glyco_hydro_1"/>
</dbReference>
<proteinExistence type="inferred from homology"/>
<dbReference type="PATRIC" id="fig|84292.3.peg.2974"/>
<dbReference type="AlphaFoldDB" id="A0A0M8MEA8"/>
<dbReference type="PANTHER" id="PTHR10353:SF36">
    <property type="entry name" value="LP05116P"/>
    <property type="match status" value="1"/>
</dbReference>
<dbReference type="SUPFAM" id="SSF51445">
    <property type="entry name" value="(Trans)glycosidases"/>
    <property type="match status" value="1"/>
</dbReference>
<dbReference type="Gene3D" id="3.20.20.80">
    <property type="entry name" value="Glycosidases"/>
    <property type="match status" value="1"/>
</dbReference>
<evidence type="ECO:0000256" key="1">
    <source>
        <dbReference type="ARBA" id="ARBA00010838"/>
    </source>
</evidence>
<evidence type="ECO:0000313" key="6">
    <source>
        <dbReference type="Proteomes" id="UP000037737"/>
    </source>
</evidence>
<comment type="caution">
    <text evidence="5">The sequence shown here is derived from an EMBL/GenBank/DDBJ whole genome shotgun (WGS) entry which is preliminary data.</text>
</comment>
<accession>A0A0M8MEA8</accession>
<evidence type="ECO:0000256" key="4">
    <source>
        <dbReference type="RuleBase" id="RU003690"/>
    </source>
</evidence>
<dbReference type="InterPro" id="IPR017853">
    <property type="entry name" value="GH"/>
</dbReference>
<organism evidence="5 6">
    <name type="scientific">Microbacterium aurantiacum</name>
    <dbReference type="NCBI Taxonomy" id="162393"/>
    <lineage>
        <taxon>Bacteria</taxon>
        <taxon>Bacillati</taxon>
        <taxon>Actinomycetota</taxon>
        <taxon>Actinomycetes</taxon>
        <taxon>Micrococcales</taxon>
        <taxon>Microbacteriaceae</taxon>
        <taxon>Microbacterium</taxon>
    </lineage>
</organism>
<dbReference type="OrthoDB" id="9765195at2"/>
<dbReference type="Pfam" id="PF00232">
    <property type="entry name" value="Glyco_hydro_1"/>
    <property type="match status" value="2"/>
</dbReference>
<dbReference type="EMBL" id="LAVO01000025">
    <property type="protein sequence ID" value="KOS09688.1"/>
    <property type="molecule type" value="Genomic_DNA"/>
</dbReference>
<evidence type="ECO:0000256" key="2">
    <source>
        <dbReference type="ARBA" id="ARBA00022801"/>
    </source>
</evidence>
<evidence type="ECO:0000313" key="5">
    <source>
        <dbReference type="EMBL" id="KOS09688.1"/>
    </source>
</evidence>
<sequence length="391" mass="43449">MIAFPDTFIWGTATAAHQTEGGNVSSDWWHLEHQPDSPCAEPSGDACDSYHRYSEDIAIVKSLGLSSYRFSLEWARIEPEPGEYSRAQLEHYKRMIGTVLDSGLIPNVTLQHFTVPQWFKKAQGWARPDAADIFARYCEQVVPILNDVDIVCTINEPNIATCLWGLSRKQTSMQTAGLPDPNPAVSDGLTASHERAKEILKCAGVSEVGWAVATLVFEAEPGAEEITTQHAYERETRFIEAARTDDWLGVQAYTRQRIGIDGPLTVPADAEKTLTGWEYFPDAAYRGLKDAAALAPGVPLHVTENGIATDNDQRRIDYIEGALQGIHRAISEGIDVRSYYYWSLLDNYEWASGYGPTFGMVQVNRSTFERTLKPSAKWFSSVVHANGVTSR</sequence>
<dbReference type="GO" id="GO:0005829">
    <property type="term" value="C:cytosol"/>
    <property type="evidence" value="ECO:0007669"/>
    <property type="project" value="TreeGrafter"/>
</dbReference>